<feature type="transmembrane region" description="Helical" evidence="1">
    <location>
        <begin position="86"/>
        <end position="106"/>
    </location>
</feature>
<feature type="transmembrane region" description="Helical" evidence="1">
    <location>
        <begin position="45"/>
        <end position="65"/>
    </location>
</feature>
<sequence length="294" mass="31994">MRFIFINKSNQLRAGWEVLLAVAAMFVLKRICMLGLSLWTDSGDGWARLFNGLGLYILLVVGFVVKVIRKKPLASIGLVRPDGKRLLTGFLSGTLLLSTIIVILLALDIANVQGDWLHPQWGRIDFVDLFIVSILAGISEEVLCRGYIQQLLSSRLSPFWAMIIISAGFSLGHMMNGGFTWISALNIAVVSLVFSGVTILTGNLYFAIAFHTAWNLFQGYVFGVAVSGHPVEGIYSMELQGVSWLSGGSFGLEGSAITTLVLGLVCAALLMASRKKTSGHKEAVDDPRYPSPLR</sequence>
<dbReference type="AlphaFoldDB" id="A0A919XX46"/>
<dbReference type="PANTHER" id="PTHR39430:SF1">
    <property type="entry name" value="PROTEASE"/>
    <property type="match status" value="1"/>
</dbReference>
<name>A0A919XX46_9BACL</name>
<dbReference type="PANTHER" id="PTHR39430">
    <property type="entry name" value="MEMBRANE-ASSOCIATED PROTEASE-RELATED"/>
    <property type="match status" value="1"/>
</dbReference>
<dbReference type="RefSeq" id="WP_301624867.1">
    <property type="nucleotide sequence ID" value="NZ_BORS01000002.1"/>
</dbReference>
<organism evidence="3 4">
    <name type="scientific">Paenibacillus apis</name>
    <dbReference type="NCBI Taxonomy" id="1792174"/>
    <lineage>
        <taxon>Bacteria</taxon>
        <taxon>Bacillati</taxon>
        <taxon>Bacillota</taxon>
        <taxon>Bacilli</taxon>
        <taxon>Bacillales</taxon>
        <taxon>Paenibacillaceae</taxon>
        <taxon>Paenibacillus</taxon>
    </lineage>
</organism>
<dbReference type="Pfam" id="PF02517">
    <property type="entry name" value="Rce1-like"/>
    <property type="match status" value="1"/>
</dbReference>
<evidence type="ECO:0000256" key="1">
    <source>
        <dbReference type="SAM" id="Phobius"/>
    </source>
</evidence>
<evidence type="ECO:0000313" key="3">
    <source>
        <dbReference type="EMBL" id="GIO40911.1"/>
    </source>
</evidence>
<dbReference type="EMBL" id="BORS01000002">
    <property type="protein sequence ID" value="GIO40911.1"/>
    <property type="molecule type" value="Genomic_DNA"/>
</dbReference>
<proteinExistence type="predicted"/>
<feature type="domain" description="CAAX prenyl protease 2/Lysostaphin resistance protein A-like" evidence="2">
    <location>
        <begin position="126"/>
        <end position="217"/>
    </location>
</feature>
<gene>
    <name evidence="3" type="ORF">J41TS4_06690</name>
</gene>
<reference evidence="3" key="1">
    <citation type="submission" date="2021-03" db="EMBL/GenBank/DDBJ databases">
        <title>Antimicrobial resistance genes in bacteria isolated from Japanese honey, and their potential for conferring macrolide and lincosamide resistance in the American foulbrood pathogen Paenibacillus larvae.</title>
        <authorList>
            <person name="Okamoto M."/>
            <person name="Kumagai M."/>
            <person name="Kanamori H."/>
            <person name="Takamatsu D."/>
        </authorList>
    </citation>
    <scope>NUCLEOTIDE SEQUENCE</scope>
    <source>
        <strain evidence="3">J41TS4</strain>
    </source>
</reference>
<feature type="transmembrane region" description="Helical" evidence="1">
    <location>
        <begin position="18"/>
        <end position="39"/>
    </location>
</feature>
<keyword evidence="1" id="KW-1133">Transmembrane helix</keyword>
<dbReference type="GO" id="GO:0004175">
    <property type="term" value="F:endopeptidase activity"/>
    <property type="evidence" value="ECO:0007669"/>
    <property type="project" value="UniProtKB-ARBA"/>
</dbReference>
<feature type="transmembrane region" description="Helical" evidence="1">
    <location>
        <begin position="181"/>
        <end position="206"/>
    </location>
</feature>
<comment type="caution">
    <text evidence="3">The sequence shown here is derived from an EMBL/GenBank/DDBJ whole genome shotgun (WGS) entry which is preliminary data.</text>
</comment>
<accession>A0A919XX46</accession>
<keyword evidence="1" id="KW-0812">Transmembrane</keyword>
<feature type="transmembrane region" description="Helical" evidence="1">
    <location>
        <begin position="213"/>
        <end position="231"/>
    </location>
</feature>
<protein>
    <submittedName>
        <fullName evidence="3">Membrane protein</fullName>
    </submittedName>
</protein>
<feature type="transmembrane region" description="Helical" evidence="1">
    <location>
        <begin position="156"/>
        <end position="175"/>
    </location>
</feature>
<feature type="transmembrane region" description="Helical" evidence="1">
    <location>
        <begin position="126"/>
        <end position="144"/>
    </location>
</feature>
<evidence type="ECO:0000313" key="4">
    <source>
        <dbReference type="Proteomes" id="UP000678895"/>
    </source>
</evidence>
<evidence type="ECO:0000259" key="2">
    <source>
        <dbReference type="Pfam" id="PF02517"/>
    </source>
</evidence>
<dbReference type="GO" id="GO:0080120">
    <property type="term" value="P:CAAX-box protein maturation"/>
    <property type="evidence" value="ECO:0007669"/>
    <property type="project" value="UniProtKB-ARBA"/>
</dbReference>
<dbReference type="InterPro" id="IPR003675">
    <property type="entry name" value="Rce1/LyrA-like_dom"/>
</dbReference>
<keyword evidence="4" id="KW-1185">Reference proteome</keyword>
<keyword evidence="1" id="KW-0472">Membrane</keyword>
<feature type="transmembrane region" description="Helical" evidence="1">
    <location>
        <begin position="251"/>
        <end position="272"/>
    </location>
</feature>
<dbReference type="Proteomes" id="UP000678895">
    <property type="component" value="Unassembled WGS sequence"/>
</dbReference>